<evidence type="ECO:0000256" key="1">
    <source>
        <dbReference type="SAM" id="SignalP"/>
    </source>
</evidence>
<sequence>MFSTKKIRLAAVAVVSIACVALAAGSASAVVQGNGSDSGLYLYDAVPALAASNAVWAWTSEAYGASSATDANAVITCSTGSTGVKTFIALAGDERIVANWKASAASAFMSGTKTVLSPNLSLASQVNGNAAAVKAAGGSYSLGVACTSNSGVTVTGAVYRTISVTASTGAWTATDAVVTDQFRFTTQPASQTVAVGSNVTFTAATSGTPAQLSIQWQKAESTATTTFADVAGATTGTLVVTSVTDADNGDVYRAVATNSAGNVNSSSAILTVSATTGSVGMSAGVVAAQDGALSLSVPANATVTFNTPTLVSNKSTATGAMPDITVNDARVSSRPGWSLSASVNDFSYLTNTISKSQLGFAPAKVSATAVATQAGVTQVAGAAVYPAVIATGTAANTVGNTVLNGVLTFVAPQEKPAGTYTSTMTLTLITN</sequence>
<feature type="signal peptide" evidence="1">
    <location>
        <begin position="1"/>
        <end position="23"/>
    </location>
</feature>
<keyword evidence="1" id="KW-0732">Signal</keyword>
<dbReference type="InterPro" id="IPR007110">
    <property type="entry name" value="Ig-like_dom"/>
</dbReference>
<dbReference type="InterPro" id="IPR003599">
    <property type="entry name" value="Ig_sub"/>
</dbReference>
<dbReference type="PROSITE" id="PS50835">
    <property type="entry name" value="IG_LIKE"/>
    <property type="match status" value="1"/>
</dbReference>
<dbReference type="GO" id="GO:0005975">
    <property type="term" value="P:carbohydrate metabolic process"/>
    <property type="evidence" value="ECO:0007669"/>
    <property type="project" value="UniProtKB-ARBA"/>
</dbReference>
<protein>
    <recommendedName>
        <fullName evidence="2">Ig-like domain-containing protein</fullName>
    </recommendedName>
</protein>
<feature type="domain" description="Ig-like" evidence="2">
    <location>
        <begin position="182"/>
        <end position="271"/>
    </location>
</feature>
<comment type="caution">
    <text evidence="3">The sequence shown here is derived from an EMBL/GenBank/DDBJ whole genome shotgun (WGS) entry which is preliminary data.</text>
</comment>
<name>A0A7W3JRX3_9MICO</name>
<dbReference type="SUPFAM" id="SSF48726">
    <property type="entry name" value="Immunoglobulin"/>
    <property type="match status" value="1"/>
</dbReference>
<dbReference type="Gene3D" id="2.60.40.10">
    <property type="entry name" value="Immunoglobulins"/>
    <property type="match status" value="1"/>
</dbReference>
<evidence type="ECO:0000313" key="3">
    <source>
        <dbReference type="EMBL" id="MBA8828022.1"/>
    </source>
</evidence>
<dbReference type="AlphaFoldDB" id="A0A7W3JRX3"/>
<dbReference type="RefSeq" id="WP_182483494.1">
    <property type="nucleotide sequence ID" value="NZ_JACGWU010000001.1"/>
</dbReference>
<gene>
    <name evidence="3" type="ORF">FB555_000093</name>
</gene>
<dbReference type="InterPro" id="IPR013783">
    <property type="entry name" value="Ig-like_fold"/>
</dbReference>
<dbReference type="SMART" id="SM00409">
    <property type="entry name" value="IG"/>
    <property type="match status" value="1"/>
</dbReference>
<dbReference type="Pfam" id="PF07679">
    <property type="entry name" value="I-set"/>
    <property type="match status" value="1"/>
</dbReference>
<dbReference type="InterPro" id="IPR013098">
    <property type="entry name" value="Ig_I-set"/>
</dbReference>
<organism evidence="3 4">
    <name type="scientific">Alpinimonas psychrophila</name>
    <dbReference type="NCBI Taxonomy" id="748908"/>
    <lineage>
        <taxon>Bacteria</taxon>
        <taxon>Bacillati</taxon>
        <taxon>Actinomycetota</taxon>
        <taxon>Actinomycetes</taxon>
        <taxon>Micrococcales</taxon>
        <taxon>Microbacteriaceae</taxon>
        <taxon>Alpinimonas</taxon>
    </lineage>
</organism>
<dbReference type="Proteomes" id="UP000524237">
    <property type="component" value="Unassembled WGS sequence"/>
</dbReference>
<dbReference type="EMBL" id="JACGWU010000001">
    <property type="protein sequence ID" value="MBA8828022.1"/>
    <property type="molecule type" value="Genomic_DNA"/>
</dbReference>
<feature type="chain" id="PRO_5039130543" description="Ig-like domain-containing protein" evidence="1">
    <location>
        <begin position="24"/>
        <end position="431"/>
    </location>
</feature>
<evidence type="ECO:0000259" key="2">
    <source>
        <dbReference type="PROSITE" id="PS50835"/>
    </source>
</evidence>
<keyword evidence="4" id="KW-1185">Reference proteome</keyword>
<reference evidence="3 4" key="1">
    <citation type="submission" date="2020-07" db="EMBL/GenBank/DDBJ databases">
        <title>Sequencing the genomes of 1000 actinobacteria strains.</title>
        <authorList>
            <person name="Klenk H.-P."/>
        </authorList>
    </citation>
    <scope>NUCLEOTIDE SEQUENCE [LARGE SCALE GENOMIC DNA]</scope>
    <source>
        <strain evidence="3 4">DSM 23737</strain>
    </source>
</reference>
<accession>A0A7W3JRX3</accession>
<dbReference type="InterPro" id="IPR036179">
    <property type="entry name" value="Ig-like_dom_sf"/>
</dbReference>
<dbReference type="PROSITE" id="PS51257">
    <property type="entry name" value="PROKAR_LIPOPROTEIN"/>
    <property type="match status" value="1"/>
</dbReference>
<proteinExistence type="predicted"/>
<evidence type="ECO:0000313" key="4">
    <source>
        <dbReference type="Proteomes" id="UP000524237"/>
    </source>
</evidence>